<dbReference type="GO" id="GO:0009254">
    <property type="term" value="P:peptidoglycan turnover"/>
    <property type="evidence" value="ECO:0007669"/>
    <property type="project" value="TreeGrafter"/>
</dbReference>
<evidence type="ECO:0000256" key="1">
    <source>
        <dbReference type="ARBA" id="ARBA00001231"/>
    </source>
</evidence>
<organism evidence="8 9">
    <name type="scientific">Hydrococcus rivularis NIES-593</name>
    <dbReference type="NCBI Taxonomy" id="1921803"/>
    <lineage>
        <taxon>Bacteria</taxon>
        <taxon>Bacillati</taxon>
        <taxon>Cyanobacteriota</taxon>
        <taxon>Cyanophyceae</taxon>
        <taxon>Pleurocapsales</taxon>
        <taxon>Hydrococcaceae</taxon>
        <taxon>Hydrococcus</taxon>
    </lineage>
</organism>
<dbReference type="InterPro" id="IPR001764">
    <property type="entry name" value="Glyco_hydro_3_N"/>
</dbReference>
<evidence type="ECO:0000313" key="9">
    <source>
        <dbReference type="Proteomes" id="UP000186868"/>
    </source>
</evidence>
<dbReference type="EMBL" id="MRCB01000028">
    <property type="protein sequence ID" value="OKH20602.1"/>
    <property type="molecule type" value="Genomic_DNA"/>
</dbReference>
<dbReference type="InterPro" id="IPR041518">
    <property type="entry name" value="Bac_GH3_C"/>
</dbReference>
<accession>A0A1U7HAH6</accession>
<dbReference type="InterPro" id="IPR036962">
    <property type="entry name" value="Glyco_hydro_3_N_sf"/>
</dbReference>
<dbReference type="Gene3D" id="3.20.20.300">
    <property type="entry name" value="Glycoside hydrolase, family 3, N-terminal domain"/>
    <property type="match status" value="1"/>
</dbReference>
<feature type="domain" description="Bacterial Glycosyl hydrolase family 3 C-terminal" evidence="7">
    <location>
        <begin position="390"/>
        <end position="524"/>
    </location>
</feature>
<dbReference type="InterPro" id="IPR050226">
    <property type="entry name" value="NagZ_Beta-hexosaminidase"/>
</dbReference>
<comment type="caution">
    <text evidence="8">The sequence shown here is derived from an EMBL/GenBank/DDBJ whole genome shotgun (WGS) entry which is preliminary data.</text>
</comment>
<name>A0A1U7HAH6_9CYAN</name>
<proteinExistence type="inferred from homology"/>
<dbReference type="Proteomes" id="UP000186868">
    <property type="component" value="Unassembled WGS sequence"/>
</dbReference>
<dbReference type="GO" id="GO:0005975">
    <property type="term" value="P:carbohydrate metabolic process"/>
    <property type="evidence" value="ECO:0007669"/>
    <property type="project" value="InterPro"/>
</dbReference>
<dbReference type="AlphaFoldDB" id="A0A1U7HAH6"/>
<sequence length="538" mass="59246">MPDCLPDWTQLSLKEQIGQMVVVRASGYLFDRQIRYPAWEPPAAKLRHWLQTLNLGGVILLGGSAVEIAQRSQQLQSWATIPLFIGADIEEGVGQRFAGATWFPPPMAIGAIADRDRDRAKYYATQMGAITAQEALAIGINWIYAPVADVNNNPDNPVINVRSFGDTPEVVAQLITAFIEGAKSYPVLTTAKHFPGHGDTATDSHLDLPVLPHAASRLAEVELLPFQSAIAAGVDSIMSAHLLIPAWDSDRPATLSQPILTGQLRQQLGFAGLIVTDALIMGGVANYASPEDVAVMAVEAGADILLMPGDPEVAIEAVDRAVRSRRLSEARIHESIERIWQAKRKILRNKTEKEALFFISQLEQPAAIQTVDRILRESMQMGGSLPLKPSSEEKGRNLIVVDDLLNCDFLDRHTPAVTIPKQLGYELQLLDQTSLNLVGDDPRKTLLQVFIRANPFRGIAGLTPQARGFYEQLLQGGSIQGLIIYGSPYILEWFRSQLPPELPWIFSYAQIDRAQAIATEVMFEPSKFFISVTKDTFQ</sequence>
<dbReference type="STRING" id="1921803.NIES593_18150"/>
<comment type="similarity">
    <text evidence="2">Belongs to the glycosyl hydrolase 3 family.</text>
</comment>
<dbReference type="PANTHER" id="PTHR30480:SF13">
    <property type="entry name" value="BETA-HEXOSAMINIDASE"/>
    <property type="match status" value="1"/>
</dbReference>
<dbReference type="RefSeq" id="WP_073600925.1">
    <property type="nucleotide sequence ID" value="NZ_MRCB01000028.1"/>
</dbReference>
<keyword evidence="5" id="KW-0326">Glycosidase</keyword>
<evidence type="ECO:0000259" key="7">
    <source>
        <dbReference type="Pfam" id="PF18034"/>
    </source>
</evidence>
<dbReference type="Pfam" id="PF00933">
    <property type="entry name" value="Glyco_hydro_3"/>
    <property type="match status" value="1"/>
</dbReference>
<keyword evidence="9" id="KW-1185">Reference proteome</keyword>
<evidence type="ECO:0000256" key="5">
    <source>
        <dbReference type="ARBA" id="ARBA00023295"/>
    </source>
</evidence>
<dbReference type="OrthoDB" id="9805821at2"/>
<evidence type="ECO:0000313" key="8">
    <source>
        <dbReference type="EMBL" id="OKH20602.1"/>
    </source>
</evidence>
<dbReference type="InterPro" id="IPR017853">
    <property type="entry name" value="GH"/>
</dbReference>
<dbReference type="SUPFAM" id="SSF51445">
    <property type="entry name" value="(Trans)glycosidases"/>
    <property type="match status" value="1"/>
</dbReference>
<gene>
    <name evidence="8" type="ORF">NIES593_18150</name>
</gene>
<evidence type="ECO:0000256" key="3">
    <source>
        <dbReference type="ARBA" id="ARBA00012663"/>
    </source>
</evidence>
<feature type="domain" description="Glycoside hydrolase family 3 N-terminal" evidence="6">
    <location>
        <begin position="13"/>
        <end position="340"/>
    </location>
</feature>
<dbReference type="GO" id="GO:0004563">
    <property type="term" value="F:beta-N-acetylhexosaminidase activity"/>
    <property type="evidence" value="ECO:0007669"/>
    <property type="project" value="UniProtKB-EC"/>
</dbReference>
<protein>
    <recommendedName>
        <fullName evidence="3">beta-N-acetylhexosaminidase</fullName>
        <ecNumber evidence="3">3.2.1.52</ecNumber>
    </recommendedName>
</protein>
<reference evidence="8 9" key="1">
    <citation type="submission" date="2016-11" db="EMBL/GenBank/DDBJ databases">
        <title>Draft Genome Sequences of Nine Cyanobacterial Strains from Diverse Habitats.</title>
        <authorList>
            <person name="Zhu T."/>
            <person name="Hou S."/>
            <person name="Lu X."/>
            <person name="Hess W.R."/>
        </authorList>
    </citation>
    <scope>NUCLEOTIDE SEQUENCE [LARGE SCALE GENOMIC DNA]</scope>
    <source>
        <strain evidence="8 9">NIES-593</strain>
    </source>
</reference>
<keyword evidence="4" id="KW-0378">Hydrolase</keyword>
<evidence type="ECO:0000256" key="4">
    <source>
        <dbReference type="ARBA" id="ARBA00022801"/>
    </source>
</evidence>
<evidence type="ECO:0000256" key="2">
    <source>
        <dbReference type="ARBA" id="ARBA00005336"/>
    </source>
</evidence>
<evidence type="ECO:0000259" key="6">
    <source>
        <dbReference type="Pfam" id="PF00933"/>
    </source>
</evidence>
<dbReference type="PANTHER" id="PTHR30480">
    <property type="entry name" value="BETA-HEXOSAMINIDASE-RELATED"/>
    <property type="match status" value="1"/>
</dbReference>
<dbReference type="Gene3D" id="3.40.50.10870">
    <property type="entry name" value="Glycosyl hydrolase family 3"/>
    <property type="match status" value="1"/>
</dbReference>
<comment type="catalytic activity">
    <reaction evidence="1">
        <text>Hydrolysis of terminal non-reducing N-acetyl-D-hexosamine residues in N-acetyl-beta-D-hexosaminides.</text>
        <dbReference type="EC" id="3.2.1.52"/>
    </reaction>
</comment>
<dbReference type="EC" id="3.2.1.52" evidence="3"/>
<dbReference type="Pfam" id="PF18034">
    <property type="entry name" value="Bac_GH3_C"/>
    <property type="match status" value="1"/>
</dbReference>